<gene>
    <name evidence="1" type="ORF">MAR_003930</name>
</gene>
<evidence type="ECO:0000313" key="1">
    <source>
        <dbReference type="EMBL" id="WAR13825.1"/>
    </source>
</evidence>
<proteinExistence type="predicted"/>
<accession>A0ABY7EX00</accession>
<dbReference type="EMBL" id="CP111020">
    <property type="protein sequence ID" value="WAR13825.1"/>
    <property type="molecule type" value="Genomic_DNA"/>
</dbReference>
<name>A0ABY7EX00_MYAAR</name>
<evidence type="ECO:0000313" key="2">
    <source>
        <dbReference type="Proteomes" id="UP001164746"/>
    </source>
</evidence>
<organism evidence="1 2">
    <name type="scientific">Mya arenaria</name>
    <name type="common">Soft-shell clam</name>
    <dbReference type="NCBI Taxonomy" id="6604"/>
    <lineage>
        <taxon>Eukaryota</taxon>
        <taxon>Metazoa</taxon>
        <taxon>Spiralia</taxon>
        <taxon>Lophotrochozoa</taxon>
        <taxon>Mollusca</taxon>
        <taxon>Bivalvia</taxon>
        <taxon>Autobranchia</taxon>
        <taxon>Heteroconchia</taxon>
        <taxon>Euheterodonta</taxon>
        <taxon>Imparidentia</taxon>
        <taxon>Neoheterodontei</taxon>
        <taxon>Myida</taxon>
        <taxon>Myoidea</taxon>
        <taxon>Myidae</taxon>
        <taxon>Mya</taxon>
    </lineage>
</organism>
<dbReference type="Proteomes" id="UP001164746">
    <property type="component" value="Chromosome 9"/>
</dbReference>
<sequence length="61" mass="6781">MCVPRHRKLIICDTCGCYRLPLSTRGQGNWEIVTEQGGYCRELLESLVAVIVPDYCPPGLG</sequence>
<reference evidence="1" key="1">
    <citation type="submission" date="2022-11" db="EMBL/GenBank/DDBJ databases">
        <title>Centuries of genome instability and evolution in soft-shell clam transmissible cancer (bioRxiv).</title>
        <authorList>
            <person name="Hart S.F.M."/>
            <person name="Yonemitsu M.A."/>
            <person name="Giersch R.M."/>
            <person name="Beal B.F."/>
            <person name="Arriagada G."/>
            <person name="Davis B.W."/>
            <person name="Ostrander E.A."/>
            <person name="Goff S.P."/>
            <person name="Metzger M.J."/>
        </authorList>
    </citation>
    <scope>NUCLEOTIDE SEQUENCE</scope>
    <source>
        <strain evidence="1">MELC-2E11</strain>
        <tissue evidence="1">Siphon/mantle</tissue>
    </source>
</reference>
<keyword evidence="2" id="KW-1185">Reference proteome</keyword>
<protein>
    <submittedName>
        <fullName evidence="1">Uncharacterized protein</fullName>
    </submittedName>
</protein>